<dbReference type="AlphaFoldDB" id="A0A8J2JEI8"/>
<dbReference type="OrthoDB" id="636773at2759"/>
<feature type="signal peptide" evidence="2">
    <location>
        <begin position="1"/>
        <end position="18"/>
    </location>
</feature>
<organism evidence="3 4">
    <name type="scientific">Allacma fusca</name>
    <dbReference type="NCBI Taxonomy" id="39272"/>
    <lineage>
        <taxon>Eukaryota</taxon>
        <taxon>Metazoa</taxon>
        <taxon>Ecdysozoa</taxon>
        <taxon>Arthropoda</taxon>
        <taxon>Hexapoda</taxon>
        <taxon>Collembola</taxon>
        <taxon>Symphypleona</taxon>
        <taxon>Sminthuridae</taxon>
        <taxon>Allacma</taxon>
    </lineage>
</organism>
<dbReference type="Proteomes" id="UP000708208">
    <property type="component" value="Unassembled WGS sequence"/>
</dbReference>
<feature type="non-terminal residue" evidence="3">
    <location>
        <position position="44"/>
    </location>
</feature>
<comment type="caution">
    <text evidence="3">The sequence shown here is derived from an EMBL/GenBank/DDBJ whole genome shotgun (WGS) entry which is preliminary data.</text>
</comment>
<feature type="non-terminal residue" evidence="3">
    <location>
        <position position="1"/>
    </location>
</feature>
<keyword evidence="4" id="KW-1185">Reference proteome</keyword>
<feature type="chain" id="PRO_5035217122" evidence="2">
    <location>
        <begin position="19"/>
        <end position="44"/>
    </location>
</feature>
<sequence length="44" mass="4987">NWIEKILWIFDLLMEVQANSAEDSPSQGSSEPQSRNLRPTSNTP</sequence>
<reference evidence="3" key="1">
    <citation type="submission" date="2021-06" db="EMBL/GenBank/DDBJ databases">
        <authorList>
            <person name="Hodson N. C."/>
            <person name="Mongue J. A."/>
            <person name="Jaron S. K."/>
        </authorList>
    </citation>
    <scope>NUCLEOTIDE SEQUENCE</scope>
</reference>
<gene>
    <name evidence="3" type="ORF">AFUS01_LOCUS8076</name>
</gene>
<evidence type="ECO:0000256" key="2">
    <source>
        <dbReference type="SAM" id="SignalP"/>
    </source>
</evidence>
<accession>A0A8J2JEI8</accession>
<evidence type="ECO:0000313" key="4">
    <source>
        <dbReference type="Proteomes" id="UP000708208"/>
    </source>
</evidence>
<protein>
    <submittedName>
        <fullName evidence="3">Uncharacterized protein</fullName>
    </submittedName>
</protein>
<feature type="region of interest" description="Disordered" evidence="1">
    <location>
        <begin position="19"/>
        <end position="44"/>
    </location>
</feature>
<dbReference type="EMBL" id="CAJVCH010055367">
    <property type="protein sequence ID" value="CAG7718705.1"/>
    <property type="molecule type" value="Genomic_DNA"/>
</dbReference>
<evidence type="ECO:0000313" key="3">
    <source>
        <dbReference type="EMBL" id="CAG7718705.1"/>
    </source>
</evidence>
<name>A0A8J2JEI8_9HEXA</name>
<keyword evidence="2" id="KW-0732">Signal</keyword>
<proteinExistence type="predicted"/>
<evidence type="ECO:0000256" key="1">
    <source>
        <dbReference type="SAM" id="MobiDB-lite"/>
    </source>
</evidence>